<keyword evidence="3" id="KW-0175">Coiled coil</keyword>
<dbReference type="Proteomes" id="UP001642483">
    <property type="component" value="Unassembled WGS sequence"/>
</dbReference>
<evidence type="ECO:0000256" key="4">
    <source>
        <dbReference type="SAM" id="MobiDB-lite"/>
    </source>
</evidence>
<feature type="domain" description="UBA" evidence="5">
    <location>
        <begin position="1"/>
        <end position="39"/>
    </location>
</feature>
<evidence type="ECO:0008006" key="9">
    <source>
        <dbReference type="Google" id="ProtNLM"/>
    </source>
</evidence>
<organism evidence="7 8">
    <name type="scientific">Clavelina lepadiformis</name>
    <name type="common">Light-bulb sea squirt</name>
    <name type="synonym">Ascidia lepadiformis</name>
    <dbReference type="NCBI Taxonomy" id="159417"/>
    <lineage>
        <taxon>Eukaryota</taxon>
        <taxon>Metazoa</taxon>
        <taxon>Chordata</taxon>
        <taxon>Tunicata</taxon>
        <taxon>Ascidiacea</taxon>
        <taxon>Aplousobranchia</taxon>
        <taxon>Clavelinidae</taxon>
        <taxon>Clavelina</taxon>
    </lineage>
</organism>
<feature type="region of interest" description="Disordered" evidence="4">
    <location>
        <begin position="148"/>
        <end position="210"/>
    </location>
</feature>
<keyword evidence="2" id="KW-0963">Cytoplasm</keyword>
<comment type="caution">
    <text evidence="7">The sequence shown here is derived from an EMBL/GenBank/DDBJ whole genome shotgun (WGS) entry which is preliminary data.</text>
</comment>
<dbReference type="PROSITE" id="PS50033">
    <property type="entry name" value="UBX"/>
    <property type="match status" value="1"/>
</dbReference>
<evidence type="ECO:0000313" key="7">
    <source>
        <dbReference type="EMBL" id="CAK8683491.1"/>
    </source>
</evidence>
<feature type="domain" description="UBX" evidence="6">
    <location>
        <begin position="206"/>
        <end position="285"/>
    </location>
</feature>
<dbReference type="CDD" id="cd14302">
    <property type="entry name" value="UBA_UBXN1"/>
    <property type="match status" value="1"/>
</dbReference>
<reference evidence="7 8" key="1">
    <citation type="submission" date="2024-02" db="EMBL/GenBank/DDBJ databases">
        <authorList>
            <person name="Daric V."/>
            <person name="Darras S."/>
        </authorList>
    </citation>
    <scope>NUCLEOTIDE SEQUENCE [LARGE SCALE GENOMIC DNA]</scope>
</reference>
<dbReference type="SUPFAM" id="SSF54236">
    <property type="entry name" value="Ubiquitin-like"/>
    <property type="match status" value="1"/>
</dbReference>
<feature type="compositionally biased region" description="Basic and acidic residues" evidence="4">
    <location>
        <begin position="93"/>
        <end position="130"/>
    </location>
</feature>
<dbReference type="InterPro" id="IPR009060">
    <property type="entry name" value="UBA-like_sf"/>
</dbReference>
<dbReference type="Pfam" id="PF22562">
    <property type="entry name" value="UBA_7"/>
    <property type="match status" value="1"/>
</dbReference>
<dbReference type="EMBL" id="CAWYQH010000097">
    <property type="protein sequence ID" value="CAK8683491.1"/>
    <property type="molecule type" value="Genomic_DNA"/>
</dbReference>
<evidence type="ECO:0000259" key="6">
    <source>
        <dbReference type="PROSITE" id="PS50033"/>
    </source>
</evidence>
<dbReference type="SMART" id="SM00166">
    <property type="entry name" value="UBX"/>
    <property type="match status" value="1"/>
</dbReference>
<evidence type="ECO:0000256" key="3">
    <source>
        <dbReference type="ARBA" id="ARBA00023054"/>
    </source>
</evidence>
<evidence type="ECO:0000259" key="5">
    <source>
        <dbReference type="PROSITE" id="PS50030"/>
    </source>
</evidence>
<evidence type="ECO:0000256" key="1">
    <source>
        <dbReference type="ARBA" id="ARBA00004496"/>
    </source>
</evidence>
<dbReference type="PROSITE" id="PS50030">
    <property type="entry name" value="UBA"/>
    <property type="match status" value="1"/>
</dbReference>
<feature type="region of interest" description="Disordered" evidence="4">
    <location>
        <begin position="44"/>
        <end position="130"/>
    </location>
</feature>
<feature type="compositionally biased region" description="Basic and acidic residues" evidence="4">
    <location>
        <begin position="148"/>
        <end position="197"/>
    </location>
</feature>
<dbReference type="Gene3D" id="1.10.8.10">
    <property type="entry name" value="DNA helicase RuvA subunit, C-terminal domain"/>
    <property type="match status" value="1"/>
</dbReference>
<dbReference type="InterPro" id="IPR015940">
    <property type="entry name" value="UBA"/>
</dbReference>
<dbReference type="SUPFAM" id="SSF46934">
    <property type="entry name" value="UBA-like"/>
    <property type="match status" value="1"/>
</dbReference>
<dbReference type="Pfam" id="PF00789">
    <property type="entry name" value="UBX"/>
    <property type="match status" value="1"/>
</dbReference>
<dbReference type="InterPro" id="IPR001012">
    <property type="entry name" value="UBX_dom"/>
</dbReference>
<name>A0ABP0FY65_CLALP</name>
<sequence length="289" mass="33361">MSGVDTLVEMGFLRNRAEKAWTIIGDRGVQAAMEWLLEHNEDADIDEPYQPPKGHVLGKEGAAGTDEQIPEASTEKVEQPLEKTILSPEEKEEQARKIQEKIHRIREEKEAQEKKDKIEMEKMRRKDGQDLSKIKSELQWKEAQKQAEIRKREKREDMLARQRVKEQIARDRAEKKAQQEKEKSVKVEQEASIDRKATSTQSASKTEHTHARIQIRLPNGSQMVQKFSAQEQLSAVRLFIDLNRKDGSNEPFNLMTAFPKKVFTEEEHQMTLQMLDLTPSAVLIVTKPL</sequence>
<dbReference type="Gene3D" id="3.10.20.90">
    <property type="entry name" value="Phosphatidylinositol 3-kinase Catalytic Subunit, Chain A, domain 1"/>
    <property type="match status" value="1"/>
</dbReference>
<dbReference type="InterPro" id="IPR041923">
    <property type="entry name" value="UBA_UBXN1"/>
</dbReference>
<gene>
    <name evidence="7" type="ORF">CVLEPA_LOCUS14560</name>
</gene>
<evidence type="ECO:0000256" key="2">
    <source>
        <dbReference type="ARBA" id="ARBA00022490"/>
    </source>
</evidence>
<proteinExistence type="predicted"/>
<keyword evidence="8" id="KW-1185">Reference proteome</keyword>
<protein>
    <recommendedName>
        <fullName evidence="9">UBX domain-containing protein 1</fullName>
    </recommendedName>
</protein>
<evidence type="ECO:0000313" key="8">
    <source>
        <dbReference type="Proteomes" id="UP001642483"/>
    </source>
</evidence>
<accession>A0ABP0FY65</accession>
<dbReference type="PANTHER" id="PTHR46340">
    <property type="entry name" value="UBX DOMAIN-CONTAINING PROTEIN 1"/>
    <property type="match status" value="1"/>
</dbReference>
<dbReference type="PANTHER" id="PTHR46340:SF1">
    <property type="entry name" value="UBX DOMAIN-CONTAINING PROTEIN 1"/>
    <property type="match status" value="1"/>
</dbReference>
<comment type="subcellular location">
    <subcellularLocation>
        <location evidence="1">Cytoplasm</location>
    </subcellularLocation>
</comment>
<dbReference type="InterPro" id="IPR029071">
    <property type="entry name" value="Ubiquitin-like_domsf"/>
</dbReference>